<dbReference type="InterPro" id="IPR026906">
    <property type="entry name" value="LRR_5"/>
</dbReference>
<dbReference type="Gene3D" id="3.80.10.10">
    <property type="entry name" value="Ribonuclease Inhibitor"/>
    <property type="match status" value="1"/>
</dbReference>
<dbReference type="InterPro" id="IPR032675">
    <property type="entry name" value="LRR_dom_sf"/>
</dbReference>
<organism evidence="1">
    <name type="scientific">Siphoviridae sp. ctyU16</name>
    <dbReference type="NCBI Taxonomy" id="2827976"/>
    <lineage>
        <taxon>Viruses</taxon>
        <taxon>Duplodnaviria</taxon>
        <taxon>Heunggongvirae</taxon>
        <taxon>Uroviricota</taxon>
        <taxon>Caudoviricetes</taxon>
    </lineage>
</organism>
<protein>
    <submittedName>
        <fullName evidence="1">Leucine-rich repeat protein</fullName>
    </submittedName>
</protein>
<dbReference type="Pfam" id="PF13306">
    <property type="entry name" value="LRR_5"/>
    <property type="match status" value="1"/>
</dbReference>
<evidence type="ECO:0000313" key="1">
    <source>
        <dbReference type="EMBL" id="DAF64789.1"/>
    </source>
</evidence>
<accession>A0A8S5TNT1</accession>
<reference evidence="1" key="1">
    <citation type="journal article" date="2021" name="Proc. Natl. Acad. Sci. U.S.A.">
        <title>A Catalog of Tens of Thousands of Viruses from Human Metagenomes Reveals Hidden Associations with Chronic Diseases.</title>
        <authorList>
            <person name="Tisza M.J."/>
            <person name="Buck C.B."/>
        </authorList>
    </citation>
    <scope>NUCLEOTIDE SEQUENCE</scope>
    <source>
        <strain evidence="1">CtyU16</strain>
    </source>
</reference>
<name>A0A8S5TNT1_9CAUD</name>
<proteinExistence type="predicted"/>
<dbReference type="EMBL" id="BK032868">
    <property type="protein sequence ID" value="DAF64789.1"/>
    <property type="molecule type" value="Genomic_DNA"/>
</dbReference>
<sequence length="138" mass="16035">MFRHNNNITNLNDFQYFHNVRRLNEAFAYCTGLVDVRFWEGIEELGDNCIGYCQSVRLIDFPSTIKSLGQMFLRYPIDKNKGIVICRAATPPALSSYNSRIRAVVLYVPDESLELYRANNNMTRFISTNIRPLSEYHS</sequence>